<evidence type="ECO:0000313" key="1">
    <source>
        <dbReference type="EMBL" id="GCC18921.1"/>
    </source>
</evidence>
<dbReference type="Proteomes" id="UP000287033">
    <property type="component" value="Unassembled WGS sequence"/>
</dbReference>
<organism evidence="1 2">
    <name type="scientific">Chiloscyllium punctatum</name>
    <name type="common">Brownbanded bambooshark</name>
    <name type="synonym">Hemiscyllium punctatum</name>
    <dbReference type="NCBI Taxonomy" id="137246"/>
    <lineage>
        <taxon>Eukaryota</taxon>
        <taxon>Metazoa</taxon>
        <taxon>Chordata</taxon>
        <taxon>Craniata</taxon>
        <taxon>Vertebrata</taxon>
        <taxon>Chondrichthyes</taxon>
        <taxon>Elasmobranchii</taxon>
        <taxon>Galeomorphii</taxon>
        <taxon>Galeoidea</taxon>
        <taxon>Orectolobiformes</taxon>
        <taxon>Hemiscylliidae</taxon>
        <taxon>Chiloscyllium</taxon>
    </lineage>
</organism>
<evidence type="ECO:0000313" key="2">
    <source>
        <dbReference type="Proteomes" id="UP000287033"/>
    </source>
</evidence>
<gene>
    <name evidence="1" type="ORF">chiPu_0018123</name>
</gene>
<comment type="caution">
    <text evidence="1">The sequence shown here is derived from an EMBL/GenBank/DDBJ whole genome shotgun (WGS) entry which is preliminary data.</text>
</comment>
<reference evidence="1 2" key="1">
    <citation type="journal article" date="2018" name="Nat. Ecol. Evol.">
        <title>Shark genomes provide insights into elasmobranch evolution and the origin of vertebrates.</title>
        <authorList>
            <person name="Hara Y"/>
            <person name="Yamaguchi K"/>
            <person name="Onimaru K"/>
            <person name="Kadota M"/>
            <person name="Koyanagi M"/>
            <person name="Keeley SD"/>
            <person name="Tatsumi K"/>
            <person name="Tanaka K"/>
            <person name="Motone F"/>
            <person name="Kageyama Y"/>
            <person name="Nozu R"/>
            <person name="Adachi N"/>
            <person name="Nishimura O"/>
            <person name="Nakagawa R"/>
            <person name="Tanegashima C"/>
            <person name="Kiyatake I"/>
            <person name="Matsumoto R"/>
            <person name="Murakumo K"/>
            <person name="Nishida K"/>
            <person name="Terakita A"/>
            <person name="Kuratani S"/>
            <person name="Sato K"/>
            <person name="Hyodo S Kuraku.S."/>
        </authorList>
    </citation>
    <scope>NUCLEOTIDE SEQUENCE [LARGE SCALE GENOMIC DNA]</scope>
</reference>
<proteinExistence type="predicted"/>
<dbReference type="AlphaFoldDB" id="A0A401RL61"/>
<sequence length="162" mass="19286">MASLMESRWRLEELKALKGSLESKLEEYYKRQREDTADQVKLKKQIGDLREDIQAEFTKLHGFLIDEERGFMMKLKEKEKLIVQLEDNMKRNSEESGAIRKFITDIQEVLQLREEELLKVSGQVWKQDQGERRTAELKRKRLRVSIIPSHCAATMRQFRRCS</sequence>
<keyword evidence="2" id="KW-1185">Reference proteome</keyword>
<dbReference type="EMBL" id="BEZZ01001476">
    <property type="protein sequence ID" value="GCC18921.1"/>
    <property type="molecule type" value="Genomic_DNA"/>
</dbReference>
<accession>A0A401RL61</accession>
<name>A0A401RL61_CHIPU</name>
<dbReference type="STRING" id="137246.A0A401RL61"/>
<protein>
    <submittedName>
        <fullName evidence="1">Uncharacterized protein</fullName>
    </submittedName>
</protein>